<name>A0A7S2W480_9STRA</name>
<organism evidence="3">
    <name type="scientific">Mucochytrium quahogii</name>
    <dbReference type="NCBI Taxonomy" id="96639"/>
    <lineage>
        <taxon>Eukaryota</taxon>
        <taxon>Sar</taxon>
        <taxon>Stramenopiles</taxon>
        <taxon>Bigyra</taxon>
        <taxon>Labyrinthulomycetes</taxon>
        <taxon>Thraustochytrida</taxon>
        <taxon>Thraustochytriidae</taxon>
        <taxon>Mucochytrium</taxon>
    </lineage>
</organism>
<evidence type="ECO:0000256" key="1">
    <source>
        <dbReference type="SAM" id="MobiDB-lite"/>
    </source>
</evidence>
<evidence type="ECO:0000313" key="3">
    <source>
        <dbReference type="EMBL" id="CAD9667417.1"/>
    </source>
</evidence>
<feature type="domain" description="G-patch" evidence="2">
    <location>
        <begin position="27"/>
        <end position="73"/>
    </location>
</feature>
<dbReference type="Pfam" id="PF01585">
    <property type="entry name" value="G-patch"/>
    <property type="match status" value="1"/>
</dbReference>
<dbReference type="PANTHER" id="PTHR23149:SF9">
    <property type="entry name" value="G PATCH DOMAIN-CONTAINING PROTEIN 4"/>
    <property type="match status" value="1"/>
</dbReference>
<protein>
    <recommendedName>
        <fullName evidence="2">G-patch domain-containing protein</fullName>
    </recommendedName>
</protein>
<accession>A0A7S2W480</accession>
<dbReference type="InterPro" id="IPR000467">
    <property type="entry name" value="G_patch_dom"/>
</dbReference>
<proteinExistence type="predicted"/>
<dbReference type="GO" id="GO:0003676">
    <property type="term" value="F:nucleic acid binding"/>
    <property type="evidence" value="ECO:0007669"/>
    <property type="project" value="InterPro"/>
</dbReference>
<dbReference type="PANTHER" id="PTHR23149">
    <property type="entry name" value="G PATCH DOMAIN CONTAINING PROTEIN"/>
    <property type="match status" value="1"/>
</dbReference>
<dbReference type="SMART" id="SM00443">
    <property type="entry name" value="G_patch"/>
    <property type="match status" value="1"/>
</dbReference>
<sequence length="237" mass="26334">MVADVLVQGKTLDKLAKFNNERAASAPSAFALNHLKKLGWSEGDGLGKDRQGMSTHVKVTKKDDTLGIGATARTEGEFKNTWWASGLDDALSKFNVPNIGGDSEDDSDSSDDDSDIGELEKISMQRDLSTYTEEDRKLFIACGGRRCGKRAGTLQKGKILRELHADTKFKDAFVQLTKEKGDDAHKEFHKVAKKTAILSDKKEKKKKTKKNSSSKKKKSKKRKREDKVATKTKKKKT</sequence>
<reference evidence="3" key="1">
    <citation type="submission" date="2021-01" db="EMBL/GenBank/DDBJ databases">
        <authorList>
            <person name="Corre E."/>
            <person name="Pelletier E."/>
            <person name="Niang G."/>
            <person name="Scheremetjew M."/>
            <person name="Finn R."/>
            <person name="Kale V."/>
            <person name="Holt S."/>
            <person name="Cochrane G."/>
            <person name="Meng A."/>
            <person name="Brown T."/>
            <person name="Cohen L."/>
        </authorList>
    </citation>
    <scope>NUCLEOTIDE SEQUENCE</scope>
    <source>
        <strain evidence="3">NY070348D</strain>
    </source>
</reference>
<dbReference type="InterPro" id="IPR050656">
    <property type="entry name" value="PINX1"/>
</dbReference>
<feature type="region of interest" description="Disordered" evidence="1">
    <location>
        <begin position="184"/>
        <end position="237"/>
    </location>
</feature>
<dbReference type="PROSITE" id="PS50174">
    <property type="entry name" value="G_PATCH"/>
    <property type="match status" value="1"/>
</dbReference>
<dbReference type="GO" id="GO:0005730">
    <property type="term" value="C:nucleolus"/>
    <property type="evidence" value="ECO:0007669"/>
    <property type="project" value="TreeGrafter"/>
</dbReference>
<evidence type="ECO:0000259" key="2">
    <source>
        <dbReference type="PROSITE" id="PS50174"/>
    </source>
</evidence>
<gene>
    <name evidence="3" type="ORF">QSP1433_LOCUS2079</name>
</gene>
<dbReference type="AlphaFoldDB" id="A0A7S2W480"/>
<feature type="compositionally biased region" description="Basic residues" evidence="1">
    <location>
        <begin position="203"/>
        <end position="237"/>
    </location>
</feature>
<dbReference type="EMBL" id="HBHK01003445">
    <property type="protein sequence ID" value="CAD9667417.1"/>
    <property type="molecule type" value="Transcribed_RNA"/>
</dbReference>